<evidence type="ECO:0000256" key="4">
    <source>
        <dbReference type="ARBA" id="ARBA00022538"/>
    </source>
</evidence>
<dbReference type="OrthoDB" id="7626281at2"/>
<evidence type="ECO:0000256" key="12">
    <source>
        <dbReference type="ARBA" id="ARBA00034430"/>
    </source>
</evidence>
<sequence>MQEKRLSADRLGAFSDAVIAVIITVMVLELKAPEGSAFADLVPLWPTAISYAASYLFIAVIWVNHHHLLHLVRQPTPRLIWLNFVHLFAVSLLPFATAWVARSHMAAAPVVVYAVIFLLIDLAYLAFERAVLAQADRSLISERVRTWTQRRTLLAVLLFTGGAAIAPFVPLLGFATVCCALLLYLRPEAMSGLARQVKL</sequence>
<dbReference type="GO" id="GO:0016020">
    <property type="term" value="C:membrane"/>
    <property type="evidence" value="ECO:0007669"/>
    <property type="project" value="UniProtKB-SubCell"/>
</dbReference>
<keyword evidence="15" id="KW-1185">Reference proteome</keyword>
<gene>
    <name evidence="14" type="ORF">AS156_19030</name>
</gene>
<evidence type="ECO:0008006" key="16">
    <source>
        <dbReference type="Google" id="ProtNLM"/>
    </source>
</evidence>
<dbReference type="AlphaFoldDB" id="A0A109JGP0"/>
<keyword evidence="3" id="KW-0813">Transport</keyword>
<dbReference type="EMBL" id="LNCU01000107">
    <property type="protein sequence ID" value="KWV48556.1"/>
    <property type="molecule type" value="Genomic_DNA"/>
</dbReference>
<comment type="similarity">
    <text evidence="2">Belongs to the TMEM175 family.</text>
</comment>
<keyword evidence="5 13" id="KW-0812">Transmembrane</keyword>
<dbReference type="PANTHER" id="PTHR31462:SF5">
    <property type="entry name" value="ENDOSOMAL_LYSOSOMAL PROTON CHANNEL TMEM175"/>
    <property type="match status" value="1"/>
</dbReference>
<evidence type="ECO:0000256" key="7">
    <source>
        <dbReference type="ARBA" id="ARBA00022958"/>
    </source>
</evidence>
<dbReference type="GO" id="GO:0015252">
    <property type="term" value="F:proton channel activity"/>
    <property type="evidence" value="ECO:0007669"/>
    <property type="project" value="InterPro"/>
</dbReference>
<dbReference type="RefSeq" id="WP_066513584.1">
    <property type="nucleotide sequence ID" value="NZ_LNCU01000107.1"/>
</dbReference>
<evidence type="ECO:0000256" key="6">
    <source>
        <dbReference type="ARBA" id="ARBA00022826"/>
    </source>
</evidence>
<dbReference type="InterPro" id="IPR010617">
    <property type="entry name" value="TMEM175-like"/>
</dbReference>
<feature type="transmembrane region" description="Helical" evidence="13">
    <location>
        <begin position="48"/>
        <end position="68"/>
    </location>
</feature>
<evidence type="ECO:0000256" key="1">
    <source>
        <dbReference type="ARBA" id="ARBA00004141"/>
    </source>
</evidence>
<proteinExistence type="inferred from homology"/>
<keyword evidence="6" id="KW-0631">Potassium channel</keyword>
<feature type="transmembrane region" description="Helical" evidence="13">
    <location>
        <begin position="80"/>
        <end position="100"/>
    </location>
</feature>
<evidence type="ECO:0000256" key="11">
    <source>
        <dbReference type="ARBA" id="ARBA00023303"/>
    </source>
</evidence>
<keyword evidence="7" id="KW-0630">Potassium</keyword>
<keyword evidence="4" id="KW-0633">Potassium transport</keyword>
<dbReference type="Proteomes" id="UP000057737">
    <property type="component" value="Unassembled WGS sequence"/>
</dbReference>
<evidence type="ECO:0000256" key="10">
    <source>
        <dbReference type="ARBA" id="ARBA00023136"/>
    </source>
</evidence>
<accession>A0A109JGP0</accession>
<evidence type="ECO:0000256" key="13">
    <source>
        <dbReference type="SAM" id="Phobius"/>
    </source>
</evidence>
<evidence type="ECO:0000256" key="9">
    <source>
        <dbReference type="ARBA" id="ARBA00023065"/>
    </source>
</evidence>
<feature type="transmembrane region" description="Helical" evidence="13">
    <location>
        <begin position="12"/>
        <end position="28"/>
    </location>
</feature>
<feature type="transmembrane region" description="Helical" evidence="13">
    <location>
        <begin position="153"/>
        <end position="185"/>
    </location>
</feature>
<comment type="catalytic activity">
    <reaction evidence="12">
        <text>K(+)(in) = K(+)(out)</text>
        <dbReference type="Rhea" id="RHEA:29463"/>
        <dbReference type="ChEBI" id="CHEBI:29103"/>
    </reaction>
</comment>
<dbReference type="PANTHER" id="PTHR31462">
    <property type="entry name" value="ENDOSOMAL/LYSOSOMAL POTASSIUM CHANNEL TMEM175"/>
    <property type="match status" value="1"/>
</dbReference>
<keyword evidence="10 13" id="KW-0472">Membrane</keyword>
<dbReference type="Pfam" id="PF06736">
    <property type="entry name" value="TMEM175"/>
    <property type="match status" value="1"/>
</dbReference>
<evidence type="ECO:0000256" key="8">
    <source>
        <dbReference type="ARBA" id="ARBA00022989"/>
    </source>
</evidence>
<protein>
    <recommendedName>
        <fullName evidence="16">DUF1211 domain-containing protein</fullName>
    </recommendedName>
</protein>
<organism evidence="14 15">
    <name type="scientific">Bradyrhizobium macuxiense</name>
    <dbReference type="NCBI Taxonomy" id="1755647"/>
    <lineage>
        <taxon>Bacteria</taxon>
        <taxon>Pseudomonadati</taxon>
        <taxon>Pseudomonadota</taxon>
        <taxon>Alphaproteobacteria</taxon>
        <taxon>Hyphomicrobiales</taxon>
        <taxon>Nitrobacteraceae</taxon>
        <taxon>Bradyrhizobium</taxon>
    </lineage>
</organism>
<keyword evidence="11" id="KW-0407">Ion channel</keyword>
<reference evidence="14 15" key="1">
    <citation type="submission" date="2015-11" db="EMBL/GenBank/DDBJ databases">
        <title>Draft Genome Sequence of the Strain BR 10303 (Bradyrhizobium sp.) isolated from nodules of Centrolobium paraense.</title>
        <authorList>
            <person name="Zelli J.E."/>
            <person name="Simoes-Araujo J.L."/>
            <person name="Barauna A.C."/>
            <person name="Silva K."/>
        </authorList>
    </citation>
    <scope>NUCLEOTIDE SEQUENCE [LARGE SCALE GENOMIC DNA]</scope>
    <source>
        <strain evidence="14 15">BR 10303</strain>
    </source>
</reference>
<evidence type="ECO:0000256" key="5">
    <source>
        <dbReference type="ARBA" id="ARBA00022692"/>
    </source>
</evidence>
<feature type="transmembrane region" description="Helical" evidence="13">
    <location>
        <begin position="106"/>
        <end position="127"/>
    </location>
</feature>
<keyword evidence="9" id="KW-0406">Ion transport</keyword>
<keyword evidence="8 13" id="KW-1133">Transmembrane helix</keyword>
<evidence type="ECO:0000256" key="2">
    <source>
        <dbReference type="ARBA" id="ARBA00006920"/>
    </source>
</evidence>
<comment type="caution">
    <text evidence="14">The sequence shown here is derived from an EMBL/GenBank/DDBJ whole genome shotgun (WGS) entry which is preliminary data.</text>
</comment>
<evidence type="ECO:0000313" key="15">
    <source>
        <dbReference type="Proteomes" id="UP000057737"/>
    </source>
</evidence>
<name>A0A109JGP0_9BRAD</name>
<dbReference type="GO" id="GO:0005267">
    <property type="term" value="F:potassium channel activity"/>
    <property type="evidence" value="ECO:0007669"/>
    <property type="project" value="UniProtKB-KW"/>
</dbReference>
<evidence type="ECO:0000256" key="3">
    <source>
        <dbReference type="ARBA" id="ARBA00022448"/>
    </source>
</evidence>
<comment type="subcellular location">
    <subcellularLocation>
        <location evidence="1">Membrane</location>
        <topology evidence="1">Multi-pass membrane protein</topology>
    </subcellularLocation>
</comment>
<evidence type="ECO:0000313" key="14">
    <source>
        <dbReference type="EMBL" id="KWV48556.1"/>
    </source>
</evidence>